<protein>
    <recommendedName>
        <fullName evidence="5">Secreted protein</fullName>
    </recommendedName>
</protein>
<evidence type="ECO:0000256" key="1">
    <source>
        <dbReference type="SAM" id="MobiDB-lite"/>
    </source>
</evidence>
<evidence type="ECO:0000313" key="3">
    <source>
        <dbReference type="EMBL" id="PWY84700.1"/>
    </source>
</evidence>
<evidence type="ECO:0008006" key="5">
    <source>
        <dbReference type="Google" id="ProtNLM"/>
    </source>
</evidence>
<evidence type="ECO:0000256" key="2">
    <source>
        <dbReference type="SAM" id="SignalP"/>
    </source>
</evidence>
<feature type="compositionally biased region" description="Basic residues" evidence="1">
    <location>
        <begin position="62"/>
        <end position="75"/>
    </location>
</feature>
<keyword evidence="4" id="KW-1185">Reference proteome</keyword>
<dbReference type="EMBL" id="MSFK01000017">
    <property type="protein sequence ID" value="PWY84700.1"/>
    <property type="molecule type" value="Genomic_DNA"/>
</dbReference>
<feature type="chain" id="PRO_5016414626" description="Secreted protein" evidence="2">
    <location>
        <begin position="18"/>
        <end position="75"/>
    </location>
</feature>
<gene>
    <name evidence="3" type="ORF">BO94DRAFT_110587</name>
</gene>
<dbReference type="AlphaFoldDB" id="A0A317WKI4"/>
<evidence type="ECO:0000313" key="4">
    <source>
        <dbReference type="Proteomes" id="UP000246702"/>
    </source>
</evidence>
<dbReference type="RefSeq" id="XP_025466625.1">
    <property type="nucleotide sequence ID" value="XM_025605504.1"/>
</dbReference>
<feature type="signal peptide" evidence="2">
    <location>
        <begin position="1"/>
        <end position="17"/>
    </location>
</feature>
<keyword evidence="2" id="KW-0732">Signal</keyword>
<feature type="region of interest" description="Disordered" evidence="1">
    <location>
        <begin position="56"/>
        <end position="75"/>
    </location>
</feature>
<accession>A0A317WKI4</accession>
<organism evidence="3 4">
    <name type="scientific">Aspergillus sclerotioniger CBS 115572</name>
    <dbReference type="NCBI Taxonomy" id="1450535"/>
    <lineage>
        <taxon>Eukaryota</taxon>
        <taxon>Fungi</taxon>
        <taxon>Dikarya</taxon>
        <taxon>Ascomycota</taxon>
        <taxon>Pezizomycotina</taxon>
        <taxon>Eurotiomycetes</taxon>
        <taxon>Eurotiomycetidae</taxon>
        <taxon>Eurotiales</taxon>
        <taxon>Aspergillaceae</taxon>
        <taxon>Aspergillus</taxon>
        <taxon>Aspergillus subgen. Circumdati</taxon>
    </lineage>
</organism>
<name>A0A317WKI4_9EURO</name>
<dbReference type="GeneID" id="37107647"/>
<reference evidence="3 4" key="1">
    <citation type="submission" date="2016-12" db="EMBL/GenBank/DDBJ databases">
        <title>The genomes of Aspergillus section Nigri reveals drivers in fungal speciation.</title>
        <authorList>
            <consortium name="DOE Joint Genome Institute"/>
            <person name="Vesth T.C."/>
            <person name="Nybo J."/>
            <person name="Theobald S."/>
            <person name="Brandl J."/>
            <person name="Frisvad J.C."/>
            <person name="Nielsen K.F."/>
            <person name="Lyhne E.K."/>
            <person name="Kogle M.E."/>
            <person name="Kuo A."/>
            <person name="Riley R."/>
            <person name="Clum A."/>
            <person name="Nolan M."/>
            <person name="Lipzen A."/>
            <person name="Salamov A."/>
            <person name="Henrissat B."/>
            <person name="Wiebenga A."/>
            <person name="De Vries R.P."/>
            <person name="Grigoriev I.V."/>
            <person name="Mortensen U.H."/>
            <person name="Andersen M.R."/>
            <person name="Baker S.E."/>
        </authorList>
    </citation>
    <scope>NUCLEOTIDE SEQUENCE [LARGE SCALE GENOMIC DNA]</scope>
    <source>
        <strain evidence="3 4">CBS 115572</strain>
    </source>
</reference>
<proteinExistence type="predicted"/>
<dbReference type="Proteomes" id="UP000246702">
    <property type="component" value="Unassembled WGS sequence"/>
</dbReference>
<comment type="caution">
    <text evidence="3">The sequence shown here is derived from an EMBL/GenBank/DDBJ whole genome shotgun (WGS) entry which is preliminary data.</text>
</comment>
<sequence length="75" mass="8162">MLPLSPVALVLPCTCLSATCLISPPLYPRIYLFITSLSAIPGSYGAPSRKMLGMDQLSKTKSNNRGRISLRRQVP</sequence>